<proteinExistence type="predicted"/>
<accession>A0A7J6TWS7</accession>
<organism evidence="2 3">
    <name type="scientific">Perkinsus olseni</name>
    <name type="common">Perkinsus atlanticus</name>
    <dbReference type="NCBI Taxonomy" id="32597"/>
    <lineage>
        <taxon>Eukaryota</taxon>
        <taxon>Sar</taxon>
        <taxon>Alveolata</taxon>
        <taxon>Perkinsozoa</taxon>
        <taxon>Perkinsea</taxon>
        <taxon>Perkinsida</taxon>
        <taxon>Perkinsidae</taxon>
        <taxon>Perkinsus</taxon>
    </lineage>
</organism>
<dbReference type="Proteomes" id="UP000553632">
    <property type="component" value="Unassembled WGS sequence"/>
</dbReference>
<dbReference type="EMBL" id="JABANO010008113">
    <property type="protein sequence ID" value="KAF4749061.1"/>
    <property type="molecule type" value="Genomic_DNA"/>
</dbReference>
<name>A0A7J6TWS7_PEROL</name>
<sequence length="206" mass="22476">MRRLVGASTQMVWAAAAMRFISEEGMLPATIIKPVFEMLSSLAGWEGRSSQNLGSLAAINDMYKFSTDLTFILREAELRREGPLRSRATEWLRGKVGAGEASFAEAFADNELTGGYTVDIVIGDPSNKHGVLVAPRNACYRSHLDGRRDRAPMATQLNVAALKNLGWKVGIIYEALLEPAKSTQNISDDTGMTSELRKAGVLPTEE</sequence>
<evidence type="ECO:0000256" key="1">
    <source>
        <dbReference type="SAM" id="MobiDB-lite"/>
    </source>
</evidence>
<evidence type="ECO:0000313" key="2">
    <source>
        <dbReference type="EMBL" id="KAF4749061.1"/>
    </source>
</evidence>
<dbReference type="AlphaFoldDB" id="A0A7J6TWS7"/>
<evidence type="ECO:0000313" key="3">
    <source>
        <dbReference type="Proteomes" id="UP000553632"/>
    </source>
</evidence>
<keyword evidence="3" id="KW-1185">Reference proteome</keyword>
<reference evidence="2 3" key="1">
    <citation type="submission" date="2020-04" db="EMBL/GenBank/DDBJ databases">
        <title>Perkinsus olseni comparative genomics.</title>
        <authorList>
            <person name="Bogema D.R."/>
        </authorList>
    </citation>
    <scope>NUCLEOTIDE SEQUENCE [LARGE SCALE GENOMIC DNA]</scope>
    <source>
        <strain evidence="2 3">ATCC PRA-207</strain>
    </source>
</reference>
<feature type="region of interest" description="Disordered" evidence="1">
    <location>
        <begin position="184"/>
        <end position="206"/>
    </location>
</feature>
<gene>
    <name evidence="2" type="ORF">FOZ63_003636</name>
</gene>
<feature type="compositionally biased region" description="Polar residues" evidence="1">
    <location>
        <begin position="184"/>
        <end position="193"/>
    </location>
</feature>
<comment type="caution">
    <text evidence="2">The sequence shown here is derived from an EMBL/GenBank/DDBJ whole genome shotgun (WGS) entry which is preliminary data.</text>
</comment>
<protein>
    <submittedName>
        <fullName evidence="2">Uncharacterized protein</fullName>
    </submittedName>
</protein>